<dbReference type="InterPro" id="IPR044925">
    <property type="entry name" value="His-Me_finger_sf"/>
</dbReference>
<reference evidence="3 4" key="1">
    <citation type="journal article" date="2021" name="Nat. Plants">
        <title>The Taxus genome provides insights into paclitaxel biosynthesis.</title>
        <authorList>
            <person name="Xiong X."/>
            <person name="Gou J."/>
            <person name="Liao Q."/>
            <person name="Li Y."/>
            <person name="Zhou Q."/>
            <person name="Bi G."/>
            <person name="Li C."/>
            <person name="Du R."/>
            <person name="Wang X."/>
            <person name="Sun T."/>
            <person name="Guo L."/>
            <person name="Liang H."/>
            <person name="Lu P."/>
            <person name="Wu Y."/>
            <person name="Zhang Z."/>
            <person name="Ro D.K."/>
            <person name="Shang Y."/>
            <person name="Huang S."/>
            <person name="Yan J."/>
        </authorList>
    </citation>
    <scope>NUCLEOTIDE SEQUENCE [LARGE SCALE GENOMIC DNA]</scope>
    <source>
        <strain evidence="3">Ta-2019</strain>
    </source>
</reference>
<organism evidence="3 4">
    <name type="scientific">Taxus chinensis</name>
    <name type="common">Chinese yew</name>
    <name type="synonym">Taxus wallichiana var. chinensis</name>
    <dbReference type="NCBI Taxonomy" id="29808"/>
    <lineage>
        <taxon>Eukaryota</taxon>
        <taxon>Viridiplantae</taxon>
        <taxon>Streptophyta</taxon>
        <taxon>Embryophyta</taxon>
        <taxon>Tracheophyta</taxon>
        <taxon>Spermatophyta</taxon>
        <taxon>Pinopsida</taxon>
        <taxon>Pinidae</taxon>
        <taxon>Conifers II</taxon>
        <taxon>Cupressales</taxon>
        <taxon>Taxaceae</taxon>
        <taxon>Taxus</taxon>
    </lineage>
</organism>
<gene>
    <name evidence="3" type="ORF">KI387_009157</name>
</gene>
<evidence type="ECO:0000256" key="2">
    <source>
        <dbReference type="ARBA" id="ARBA00022801"/>
    </source>
</evidence>
<sequence length="284" mass="31181">ARGDIARSVMYMAICYGFNHPQGSHNLQLSDSPSMEYAQMGLLSVLMRWHEVDPPSRSEQLRNNSICKLYQHNRNPFVDHPEYATLIWAHSGVEVPLPITSDINGSAFLHEREKNSWINEFHYENKGKDKNEFIEVVVGSSMDPSKLRLLLYNGASGKVYSSFSLSNNAIASVADTGLGYSIYTIFLPADSLQNGPADGIALVEEGNEGVHVIQFLSYEGVIETVEGPVHGLKSQDIGVSESKGSSSKDSLGLTGPSFENFHWTKFVDGASPGKLNKGQNILSQ</sequence>
<keyword evidence="2" id="KW-0378">Hydrolase</keyword>
<keyword evidence="1" id="KW-0540">Nuclease</keyword>
<accession>A0AA38CU33</accession>
<feature type="non-terminal residue" evidence="3">
    <location>
        <position position="284"/>
    </location>
</feature>
<dbReference type="Pfam" id="PF04231">
    <property type="entry name" value="Endonuclease_1"/>
    <property type="match status" value="1"/>
</dbReference>
<dbReference type="PANTHER" id="PTHR33607:SF2">
    <property type="entry name" value="ENDONUCLEASE-1"/>
    <property type="match status" value="1"/>
</dbReference>
<protein>
    <submittedName>
        <fullName evidence="3">Uncharacterized protein</fullName>
    </submittedName>
</protein>
<proteinExistence type="predicted"/>
<dbReference type="SUPFAM" id="SSF54060">
    <property type="entry name" value="His-Me finger endonucleases"/>
    <property type="match status" value="1"/>
</dbReference>
<evidence type="ECO:0000313" key="4">
    <source>
        <dbReference type="Proteomes" id="UP000824469"/>
    </source>
</evidence>
<evidence type="ECO:0000313" key="3">
    <source>
        <dbReference type="EMBL" id="KAH9304753.1"/>
    </source>
</evidence>
<comment type="caution">
    <text evidence="3">The sequence shown here is derived from an EMBL/GenBank/DDBJ whole genome shotgun (WGS) entry which is preliminary data.</text>
</comment>
<dbReference type="OMA" id="AWESIYC"/>
<dbReference type="Proteomes" id="UP000824469">
    <property type="component" value="Unassembled WGS sequence"/>
</dbReference>
<dbReference type="GO" id="GO:0004518">
    <property type="term" value="F:nuclease activity"/>
    <property type="evidence" value="ECO:0007669"/>
    <property type="project" value="UniProtKB-KW"/>
</dbReference>
<dbReference type="AlphaFoldDB" id="A0AA38CU33"/>
<dbReference type="EMBL" id="JAHRHJ020000008">
    <property type="protein sequence ID" value="KAH9304753.1"/>
    <property type="molecule type" value="Genomic_DNA"/>
</dbReference>
<evidence type="ECO:0000256" key="1">
    <source>
        <dbReference type="ARBA" id="ARBA00022722"/>
    </source>
</evidence>
<name>A0AA38CU33_TAXCH</name>
<dbReference type="InterPro" id="IPR007346">
    <property type="entry name" value="Endonuclease-I"/>
</dbReference>
<dbReference type="PANTHER" id="PTHR33607">
    <property type="entry name" value="ENDONUCLEASE-1"/>
    <property type="match status" value="1"/>
</dbReference>
<keyword evidence="4" id="KW-1185">Reference proteome</keyword>
<dbReference type="GO" id="GO:0016787">
    <property type="term" value="F:hydrolase activity"/>
    <property type="evidence" value="ECO:0007669"/>
    <property type="project" value="UniProtKB-KW"/>
</dbReference>